<dbReference type="EMBL" id="CP036268">
    <property type="protein sequence ID" value="QDT39711.1"/>
    <property type="molecule type" value="Genomic_DNA"/>
</dbReference>
<keyword evidence="2" id="KW-0732">Signal</keyword>
<keyword evidence="4" id="KW-1185">Reference proteome</keyword>
<evidence type="ECO:0000256" key="1">
    <source>
        <dbReference type="SAM" id="MobiDB-lite"/>
    </source>
</evidence>
<protein>
    <submittedName>
        <fullName evidence="3">Uncharacterized protein</fullName>
    </submittedName>
</protein>
<evidence type="ECO:0000256" key="2">
    <source>
        <dbReference type="SAM" id="SignalP"/>
    </source>
</evidence>
<feature type="signal peptide" evidence="2">
    <location>
        <begin position="1"/>
        <end position="18"/>
    </location>
</feature>
<dbReference type="RefSeq" id="WP_145365835.1">
    <property type="nucleotide sequence ID" value="NZ_CP036268.1"/>
</dbReference>
<name>A0A517R7B3_9PLAN</name>
<dbReference type="KEGG" id="svp:Pan189_41200"/>
<dbReference type="Proteomes" id="UP000317318">
    <property type="component" value="Chromosome"/>
</dbReference>
<evidence type="ECO:0000313" key="4">
    <source>
        <dbReference type="Proteomes" id="UP000317318"/>
    </source>
</evidence>
<feature type="region of interest" description="Disordered" evidence="1">
    <location>
        <begin position="142"/>
        <end position="162"/>
    </location>
</feature>
<feature type="chain" id="PRO_5021961211" evidence="2">
    <location>
        <begin position="19"/>
        <end position="178"/>
    </location>
</feature>
<evidence type="ECO:0000313" key="3">
    <source>
        <dbReference type="EMBL" id="QDT39711.1"/>
    </source>
</evidence>
<sequence length="178" mass="19411" precursor="true">MRYPYVYCWLLTTRTAVALIDPVEALAELIARVTYTMSFGRSPVAFSAASSKASRTQYENCPVGVVAAALLYQSALALSVRNLSVTSEIRAEVASSLPSGFRAFFFIPESKQNLPVRGIPQLQHRGIVATKRATAIGVEWTPRDTNQHPALPGDYAPLSRTIPPRQRGFALEAEPMSG</sequence>
<reference evidence="3 4" key="1">
    <citation type="submission" date="2019-02" db="EMBL/GenBank/DDBJ databases">
        <title>Deep-cultivation of Planctomycetes and their phenomic and genomic characterization uncovers novel biology.</title>
        <authorList>
            <person name="Wiegand S."/>
            <person name="Jogler M."/>
            <person name="Boedeker C."/>
            <person name="Pinto D."/>
            <person name="Vollmers J."/>
            <person name="Rivas-Marin E."/>
            <person name="Kohn T."/>
            <person name="Peeters S.H."/>
            <person name="Heuer A."/>
            <person name="Rast P."/>
            <person name="Oberbeckmann S."/>
            <person name="Bunk B."/>
            <person name="Jeske O."/>
            <person name="Meyerdierks A."/>
            <person name="Storesund J.E."/>
            <person name="Kallscheuer N."/>
            <person name="Luecker S."/>
            <person name="Lage O.M."/>
            <person name="Pohl T."/>
            <person name="Merkel B.J."/>
            <person name="Hornburger P."/>
            <person name="Mueller R.-W."/>
            <person name="Bruemmer F."/>
            <person name="Labrenz M."/>
            <person name="Spormann A.M."/>
            <person name="Op den Camp H."/>
            <person name="Overmann J."/>
            <person name="Amann R."/>
            <person name="Jetten M.S.M."/>
            <person name="Mascher T."/>
            <person name="Medema M.H."/>
            <person name="Devos D.P."/>
            <person name="Kaster A.-K."/>
            <person name="Ovreas L."/>
            <person name="Rohde M."/>
            <person name="Galperin M.Y."/>
            <person name="Jogler C."/>
        </authorList>
    </citation>
    <scope>NUCLEOTIDE SEQUENCE [LARGE SCALE GENOMIC DNA]</scope>
    <source>
        <strain evidence="3 4">Pan189</strain>
    </source>
</reference>
<organism evidence="3 4">
    <name type="scientific">Stratiformator vulcanicus</name>
    <dbReference type="NCBI Taxonomy" id="2527980"/>
    <lineage>
        <taxon>Bacteria</taxon>
        <taxon>Pseudomonadati</taxon>
        <taxon>Planctomycetota</taxon>
        <taxon>Planctomycetia</taxon>
        <taxon>Planctomycetales</taxon>
        <taxon>Planctomycetaceae</taxon>
        <taxon>Stratiformator</taxon>
    </lineage>
</organism>
<proteinExistence type="predicted"/>
<accession>A0A517R7B3</accession>
<dbReference type="AlphaFoldDB" id="A0A517R7B3"/>
<gene>
    <name evidence="3" type="ORF">Pan189_41200</name>
</gene>